<dbReference type="AlphaFoldDB" id="A0A150GVB8"/>
<reference evidence="3" key="1">
    <citation type="journal article" date="2016" name="Nat. Commun.">
        <title>The Gonium pectorale genome demonstrates co-option of cell cycle regulation during the evolution of multicellularity.</title>
        <authorList>
            <person name="Hanschen E.R."/>
            <person name="Marriage T.N."/>
            <person name="Ferris P.J."/>
            <person name="Hamaji T."/>
            <person name="Toyoda A."/>
            <person name="Fujiyama A."/>
            <person name="Neme R."/>
            <person name="Noguchi H."/>
            <person name="Minakuchi Y."/>
            <person name="Suzuki M."/>
            <person name="Kawai-Toyooka H."/>
            <person name="Smith D.R."/>
            <person name="Sparks H."/>
            <person name="Anderson J."/>
            <person name="Bakaric R."/>
            <person name="Luria V."/>
            <person name="Karger A."/>
            <person name="Kirschner M.W."/>
            <person name="Durand P.M."/>
            <person name="Michod R.E."/>
            <person name="Nozaki H."/>
            <person name="Olson B.J."/>
        </authorList>
    </citation>
    <scope>NUCLEOTIDE SEQUENCE [LARGE SCALE GENOMIC DNA]</scope>
    <source>
        <strain evidence="3">NIES-2863</strain>
    </source>
</reference>
<gene>
    <name evidence="2" type="ORF">GPECTOR_6g744</name>
</gene>
<proteinExistence type="predicted"/>
<dbReference type="EMBL" id="LSYV01000007">
    <property type="protein sequence ID" value="KXZ53826.1"/>
    <property type="molecule type" value="Genomic_DNA"/>
</dbReference>
<keyword evidence="1" id="KW-0472">Membrane</keyword>
<sequence>MQAPDAALVLQDGVYGVSTWDLVAYINGGAYIETVGTMYLFMKSDGALTLTVRLNCPWLAVIDESQASAALSLSLALPNGSSWTETQTSTESGSHFLSCASLSVQLEQSFDWDAGVAAEHLAFNATATFLVSNFVAYEAGVSEESGSVQYACNVDGVATPSEATVADTTLPGAALPYSTIADAAFASSAFASSAFASSAFACAAIACAAIACAAIACAAIASAAVASAAVTAAS</sequence>
<dbReference type="OrthoDB" id="550992at2759"/>
<protein>
    <submittedName>
        <fullName evidence="2">Uncharacterized protein</fullName>
    </submittedName>
</protein>
<evidence type="ECO:0000313" key="3">
    <source>
        <dbReference type="Proteomes" id="UP000075714"/>
    </source>
</evidence>
<keyword evidence="1" id="KW-1133">Transmembrane helix</keyword>
<dbReference type="Proteomes" id="UP000075714">
    <property type="component" value="Unassembled WGS sequence"/>
</dbReference>
<comment type="caution">
    <text evidence="2">The sequence shown here is derived from an EMBL/GenBank/DDBJ whole genome shotgun (WGS) entry which is preliminary data.</text>
</comment>
<feature type="transmembrane region" description="Helical" evidence="1">
    <location>
        <begin position="203"/>
        <end position="230"/>
    </location>
</feature>
<keyword evidence="3" id="KW-1185">Reference proteome</keyword>
<name>A0A150GVB8_GONPE</name>
<organism evidence="2 3">
    <name type="scientific">Gonium pectorale</name>
    <name type="common">Green alga</name>
    <dbReference type="NCBI Taxonomy" id="33097"/>
    <lineage>
        <taxon>Eukaryota</taxon>
        <taxon>Viridiplantae</taxon>
        <taxon>Chlorophyta</taxon>
        <taxon>core chlorophytes</taxon>
        <taxon>Chlorophyceae</taxon>
        <taxon>CS clade</taxon>
        <taxon>Chlamydomonadales</taxon>
        <taxon>Volvocaceae</taxon>
        <taxon>Gonium</taxon>
    </lineage>
</organism>
<keyword evidence="1" id="KW-0812">Transmembrane</keyword>
<evidence type="ECO:0000313" key="2">
    <source>
        <dbReference type="EMBL" id="KXZ53826.1"/>
    </source>
</evidence>
<evidence type="ECO:0000256" key="1">
    <source>
        <dbReference type="SAM" id="Phobius"/>
    </source>
</evidence>
<accession>A0A150GVB8</accession>